<feature type="transmembrane region" description="Helical" evidence="1">
    <location>
        <begin position="127"/>
        <end position="155"/>
    </location>
</feature>
<dbReference type="AlphaFoldDB" id="A0A382D7D3"/>
<keyword evidence="1" id="KW-0812">Transmembrane</keyword>
<feature type="transmembrane region" description="Helical" evidence="1">
    <location>
        <begin position="6"/>
        <end position="25"/>
    </location>
</feature>
<dbReference type="InterPro" id="IPR002541">
    <property type="entry name" value="Cyt_c_assembly"/>
</dbReference>
<protein>
    <recommendedName>
        <fullName evidence="2">Cytochrome c assembly protein domain-containing protein</fullName>
    </recommendedName>
</protein>
<organism evidence="3">
    <name type="scientific">marine metagenome</name>
    <dbReference type="NCBI Taxonomy" id="408172"/>
    <lineage>
        <taxon>unclassified sequences</taxon>
        <taxon>metagenomes</taxon>
        <taxon>ecological metagenomes</taxon>
    </lineage>
</organism>
<evidence type="ECO:0000259" key="2">
    <source>
        <dbReference type="Pfam" id="PF01578"/>
    </source>
</evidence>
<dbReference type="GO" id="GO:0020037">
    <property type="term" value="F:heme binding"/>
    <property type="evidence" value="ECO:0007669"/>
    <property type="project" value="InterPro"/>
</dbReference>
<gene>
    <name evidence="3" type="ORF">METZ01_LOCUS187009</name>
</gene>
<dbReference type="GO" id="GO:0005886">
    <property type="term" value="C:plasma membrane"/>
    <property type="evidence" value="ECO:0007669"/>
    <property type="project" value="TreeGrafter"/>
</dbReference>
<keyword evidence="1" id="KW-1133">Transmembrane helix</keyword>
<feature type="transmembrane region" description="Helical" evidence="1">
    <location>
        <begin position="96"/>
        <end position="115"/>
    </location>
</feature>
<feature type="transmembrane region" description="Helical" evidence="1">
    <location>
        <begin position="37"/>
        <end position="55"/>
    </location>
</feature>
<name>A0A382D7D3_9ZZZZ</name>
<feature type="transmembrane region" description="Helical" evidence="1">
    <location>
        <begin position="186"/>
        <end position="205"/>
    </location>
</feature>
<reference evidence="3" key="1">
    <citation type="submission" date="2018-05" db="EMBL/GenBank/DDBJ databases">
        <authorList>
            <person name="Lanie J.A."/>
            <person name="Ng W.-L."/>
            <person name="Kazmierczak K.M."/>
            <person name="Andrzejewski T.M."/>
            <person name="Davidsen T.M."/>
            <person name="Wayne K.J."/>
            <person name="Tettelin H."/>
            <person name="Glass J.I."/>
            <person name="Rusch D."/>
            <person name="Podicherti R."/>
            <person name="Tsui H.-C.T."/>
            <person name="Winkler M.E."/>
        </authorList>
    </citation>
    <scope>NUCLEOTIDE SEQUENCE</scope>
</reference>
<sequence>MQSLIQPFNVLLPMLYGIALIYYGFYLRNGNEQSGKWAPNVLLSALVVHLLYFIARSNFQYFPITNSFDSLSMVAFSIAMIHLIIERTSGEGKTGFFFISIAFVFQASASMFHVVDIHIHELLTNPIFGIHVFLTLVGISALAISAIYGLMYWMLAKQIKSHNLGIIYRGMPPLDQLEAMGRLSSILGLVSLGFGLIMGHFYAYRVLGILFPPDLKIIINDVAWIFYLLGWAIVKIKNYNGLRLSKLAFWGFIAYAGAIMAANFISTSFHQFN</sequence>
<feature type="transmembrane region" description="Helical" evidence="1">
    <location>
        <begin position="247"/>
        <end position="265"/>
    </location>
</feature>
<dbReference type="InterPro" id="IPR052372">
    <property type="entry name" value="YpjD/HemX"/>
</dbReference>
<proteinExistence type="predicted"/>
<dbReference type="GO" id="GO:0017004">
    <property type="term" value="P:cytochrome complex assembly"/>
    <property type="evidence" value="ECO:0007669"/>
    <property type="project" value="InterPro"/>
</dbReference>
<evidence type="ECO:0000256" key="1">
    <source>
        <dbReference type="SAM" id="Phobius"/>
    </source>
</evidence>
<dbReference type="PANTHER" id="PTHR38034">
    <property type="entry name" value="INNER MEMBRANE PROTEIN YPJD"/>
    <property type="match status" value="1"/>
</dbReference>
<accession>A0A382D7D3</accession>
<dbReference type="EMBL" id="UINC01037922">
    <property type="protein sequence ID" value="SVB34155.1"/>
    <property type="molecule type" value="Genomic_DNA"/>
</dbReference>
<feature type="transmembrane region" description="Helical" evidence="1">
    <location>
        <begin position="61"/>
        <end position="84"/>
    </location>
</feature>
<dbReference type="PANTHER" id="PTHR38034:SF1">
    <property type="entry name" value="INNER MEMBRANE PROTEIN YPJD"/>
    <property type="match status" value="1"/>
</dbReference>
<dbReference type="Pfam" id="PF01578">
    <property type="entry name" value="Cytochrom_C_asm"/>
    <property type="match status" value="1"/>
</dbReference>
<feature type="domain" description="Cytochrome c assembly protein" evidence="2">
    <location>
        <begin position="66"/>
        <end position="255"/>
    </location>
</feature>
<keyword evidence="1" id="KW-0472">Membrane</keyword>
<feature type="transmembrane region" description="Helical" evidence="1">
    <location>
        <begin position="217"/>
        <end position="235"/>
    </location>
</feature>
<evidence type="ECO:0000313" key="3">
    <source>
        <dbReference type="EMBL" id="SVB34155.1"/>
    </source>
</evidence>